<dbReference type="Proteomes" id="UP000187429">
    <property type="component" value="Unassembled WGS sequence"/>
</dbReference>
<proteinExistence type="predicted"/>
<sequence>MLTDEEKKEEIYGCTKSSKVCYNPLSINEAAPGSVKKADAALYAIKVALAHGTRPIDFFIHSMLQSNPNLTLDDPIVDVLNTIRSIMGNAASIATHARLDNLHSGMSFAGKPKKIVES</sequence>
<evidence type="ECO:0000313" key="2">
    <source>
        <dbReference type="Proteomes" id="UP000187429"/>
    </source>
</evidence>
<dbReference type="AlphaFoldDB" id="A0A1R1YCB2"/>
<keyword evidence="2" id="KW-1185">Reference proteome</keyword>
<dbReference type="OrthoDB" id="5545891at2759"/>
<protein>
    <submittedName>
        <fullName evidence="1">Uncharacterized protein</fullName>
    </submittedName>
</protein>
<organism evidence="1 2">
    <name type="scientific">Smittium culicis</name>
    <dbReference type="NCBI Taxonomy" id="133412"/>
    <lineage>
        <taxon>Eukaryota</taxon>
        <taxon>Fungi</taxon>
        <taxon>Fungi incertae sedis</taxon>
        <taxon>Zoopagomycota</taxon>
        <taxon>Kickxellomycotina</taxon>
        <taxon>Harpellomycetes</taxon>
        <taxon>Harpellales</taxon>
        <taxon>Legeriomycetaceae</taxon>
        <taxon>Smittium</taxon>
    </lineage>
</organism>
<gene>
    <name evidence="1" type="ORF">AYI69_g4597</name>
</gene>
<dbReference type="EMBL" id="LSSM01001809">
    <property type="protein sequence ID" value="OMJ24543.1"/>
    <property type="molecule type" value="Genomic_DNA"/>
</dbReference>
<accession>A0A1R1YCB2</accession>
<name>A0A1R1YCB2_9FUNG</name>
<comment type="caution">
    <text evidence="1">The sequence shown here is derived from an EMBL/GenBank/DDBJ whole genome shotgun (WGS) entry which is preliminary data.</text>
</comment>
<reference evidence="2" key="1">
    <citation type="submission" date="2017-01" db="EMBL/GenBank/DDBJ databases">
        <authorList>
            <person name="Wang Y."/>
            <person name="White M."/>
            <person name="Kvist S."/>
            <person name="Moncalvo J.-M."/>
        </authorList>
    </citation>
    <scope>NUCLEOTIDE SEQUENCE [LARGE SCALE GENOMIC DNA]</scope>
    <source>
        <strain evidence="2">ID-206-W2</strain>
    </source>
</reference>
<evidence type="ECO:0000313" key="1">
    <source>
        <dbReference type="EMBL" id="OMJ24543.1"/>
    </source>
</evidence>